<dbReference type="SUPFAM" id="SSF48726">
    <property type="entry name" value="Immunoglobulin"/>
    <property type="match status" value="1"/>
</dbReference>
<dbReference type="InterPro" id="IPR036179">
    <property type="entry name" value="Ig-like_dom_sf"/>
</dbReference>
<keyword evidence="4" id="KW-1185">Reference proteome</keyword>
<dbReference type="InterPro" id="IPR013783">
    <property type="entry name" value="Ig-like_fold"/>
</dbReference>
<dbReference type="AlphaFoldDB" id="A0ABD2WNB2"/>
<dbReference type="Gene3D" id="2.60.40.10">
    <property type="entry name" value="Immunoglobulins"/>
    <property type="match status" value="1"/>
</dbReference>
<dbReference type="Pfam" id="PF13927">
    <property type="entry name" value="Ig_3"/>
    <property type="match status" value="1"/>
</dbReference>
<dbReference type="FunFam" id="2.60.40.10:FF:001633">
    <property type="entry name" value="Uncharacterized protein, isoform A"/>
    <property type="match status" value="1"/>
</dbReference>
<dbReference type="CDD" id="cd00099">
    <property type="entry name" value="IgV"/>
    <property type="match status" value="1"/>
</dbReference>
<dbReference type="Proteomes" id="UP001627154">
    <property type="component" value="Unassembled WGS sequence"/>
</dbReference>
<dbReference type="EMBL" id="JBJJXI010000092">
    <property type="protein sequence ID" value="KAL3394355.1"/>
    <property type="molecule type" value="Genomic_DNA"/>
</dbReference>
<evidence type="ECO:0000313" key="4">
    <source>
        <dbReference type="Proteomes" id="UP001627154"/>
    </source>
</evidence>
<dbReference type="InterPro" id="IPR007110">
    <property type="entry name" value="Ig-like_dom"/>
</dbReference>
<dbReference type="PANTHER" id="PTHR23279">
    <property type="entry name" value="DEFECTIVE PROBOSCIS EXTENSION RESPONSE DPR -RELATED"/>
    <property type="match status" value="1"/>
</dbReference>
<sequence>MYDASPRALPADKRRRCSLYILVVTVIIAFFNHSFGSTSTIYMHINKARARITGAADIIVKTGSSLTLTCVMSQGPHNLGTVNWYRGDSPVTTSILPDNDIETEPRIMVETEWSDALTSRLKINRIRSSDSGNYSCVPTAAKRASVNVHVINEKNKAVRAAQRLKQNIHTFGGASGSHVARVSSPCKEQTFNINYARADLIYIHRVWARSGARKLYLHTINILCVLEFSRRNARYRPAAAGRLELASARVWAG</sequence>
<feature type="transmembrane region" description="Helical" evidence="1">
    <location>
        <begin position="17"/>
        <end position="35"/>
    </location>
</feature>
<proteinExistence type="predicted"/>
<dbReference type="InterPro" id="IPR037448">
    <property type="entry name" value="Zig-8"/>
</dbReference>
<protein>
    <recommendedName>
        <fullName evidence="2">Ig-like domain-containing protein</fullName>
    </recommendedName>
</protein>
<evidence type="ECO:0000313" key="3">
    <source>
        <dbReference type="EMBL" id="KAL3394355.1"/>
    </source>
</evidence>
<dbReference type="PROSITE" id="PS50835">
    <property type="entry name" value="IG_LIKE"/>
    <property type="match status" value="1"/>
</dbReference>
<feature type="domain" description="Ig-like" evidence="2">
    <location>
        <begin position="48"/>
        <end position="147"/>
    </location>
</feature>
<keyword evidence="1" id="KW-1133">Transmembrane helix</keyword>
<gene>
    <name evidence="3" type="ORF">TKK_011372</name>
</gene>
<keyword evidence="1" id="KW-0472">Membrane</keyword>
<dbReference type="InterPro" id="IPR003599">
    <property type="entry name" value="Ig_sub"/>
</dbReference>
<accession>A0ABD2WNB2</accession>
<dbReference type="PANTHER" id="PTHR23279:SF4">
    <property type="entry name" value="DEFECTIVE PROBOSCIS EXTENSION RESPONSE 2, ISOFORM F-RELATED"/>
    <property type="match status" value="1"/>
</dbReference>
<organism evidence="3 4">
    <name type="scientific">Trichogramma kaykai</name>
    <dbReference type="NCBI Taxonomy" id="54128"/>
    <lineage>
        <taxon>Eukaryota</taxon>
        <taxon>Metazoa</taxon>
        <taxon>Ecdysozoa</taxon>
        <taxon>Arthropoda</taxon>
        <taxon>Hexapoda</taxon>
        <taxon>Insecta</taxon>
        <taxon>Pterygota</taxon>
        <taxon>Neoptera</taxon>
        <taxon>Endopterygota</taxon>
        <taxon>Hymenoptera</taxon>
        <taxon>Apocrita</taxon>
        <taxon>Proctotrupomorpha</taxon>
        <taxon>Chalcidoidea</taxon>
        <taxon>Trichogrammatidae</taxon>
        <taxon>Trichogramma</taxon>
    </lineage>
</organism>
<name>A0ABD2WNB2_9HYME</name>
<reference evidence="3 4" key="1">
    <citation type="journal article" date="2024" name="bioRxiv">
        <title>A reference genome for Trichogramma kaykai: A tiny desert-dwelling parasitoid wasp with competing sex-ratio distorters.</title>
        <authorList>
            <person name="Culotta J."/>
            <person name="Lindsey A.R."/>
        </authorList>
    </citation>
    <scope>NUCLEOTIDE SEQUENCE [LARGE SCALE GENOMIC DNA]</scope>
    <source>
        <strain evidence="3 4">KSX58</strain>
    </source>
</reference>
<evidence type="ECO:0000256" key="1">
    <source>
        <dbReference type="SAM" id="Phobius"/>
    </source>
</evidence>
<dbReference type="SMART" id="SM00409">
    <property type="entry name" value="IG"/>
    <property type="match status" value="1"/>
</dbReference>
<keyword evidence="1" id="KW-0812">Transmembrane</keyword>
<evidence type="ECO:0000259" key="2">
    <source>
        <dbReference type="PROSITE" id="PS50835"/>
    </source>
</evidence>
<comment type="caution">
    <text evidence="3">The sequence shown here is derived from an EMBL/GenBank/DDBJ whole genome shotgun (WGS) entry which is preliminary data.</text>
</comment>